<sequence length="314" mass="35808">MTITPKPNQHYRLSLDKAIQDYKDGIITATGLVYYAVGIFRAPGQKFRVRDIDNFCTELGINRATFYRAISKLKTKSRLDWEAIAGLDLWIPISNVVEIQSQPNHPQDEHESDNLSSSNVVELQAEQRVSQSCETLSPTCETLSPTCETLSPTCETLSPTCETLSPTCETLSPTCETQSPEPLSDSNSDAPSYSSQSSYQMFINSLSFLERESFEKFALDKAKRLPNPPTLPQRWVEVHFEELRSQWEKSQGKVSATQANKWENHPQREEWLNIIRTLGYASFFAQVTKDAERKQRIDFYDWAYANDLIWGVES</sequence>
<feature type="region of interest" description="Disordered" evidence="1">
    <location>
        <begin position="169"/>
        <end position="194"/>
    </location>
</feature>
<name>A0A433UGS1_ANAVA</name>
<comment type="caution">
    <text evidence="2">The sequence shown here is derived from an EMBL/GenBank/DDBJ whole genome shotgun (WGS) entry which is preliminary data.</text>
</comment>
<dbReference type="Proteomes" id="UP000276103">
    <property type="component" value="Unassembled WGS sequence"/>
</dbReference>
<accession>A0A433UGS1</accession>
<feature type="compositionally biased region" description="Low complexity" evidence="1">
    <location>
        <begin position="184"/>
        <end position="194"/>
    </location>
</feature>
<gene>
    <name evidence="2" type="ORF">DSM107003_47510</name>
</gene>
<keyword evidence="3" id="KW-1185">Reference proteome</keyword>
<dbReference type="EMBL" id="RSCM01000022">
    <property type="protein sequence ID" value="RUS93004.1"/>
    <property type="molecule type" value="Genomic_DNA"/>
</dbReference>
<evidence type="ECO:0000313" key="3">
    <source>
        <dbReference type="Proteomes" id="UP000276103"/>
    </source>
</evidence>
<dbReference type="RefSeq" id="WP_190649147.1">
    <property type="nucleotide sequence ID" value="NZ_RSCM01000022.1"/>
</dbReference>
<organism evidence="2 3">
    <name type="scientific">Trichormus variabilis SAG 1403-4b</name>
    <dbReference type="NCBI Taxonomy" id="447716"/>
    <lineage>
        <taxon>Bacteria</taxon>
        <taxon>Bacillati</taxon>
        <taxon>Cyanobacteriota</taxon>
        <taxon>Cyanophyceae</taxon>
        <taxon>Nostocales</taxon>
        <taxon>Nostocaceae</taxon>
        <taxon>Trichormus</taxon>
    </lineage>
</organism>
<feature type="region of interest" description="Disordered" evidence="1">
    <location>
        <begin position="102"/>
        <end position="121"/>
    </location>
</feature>
<protein>
    <submittedName>
        <fullName evidence="2">Uncharacterized protein</fullName>
    </submittedName>
</protein>
<reference evidence="2 3" key="1">
    <citation type="journal article" date="2019" name="Genome Biol. Evol.">
        <title>Day and night: Metabolic profiles and evolutionary relationships of six axenic non-marine cyanobacteria.</title>
        <authorList>
            <person name="Will S.E."/>
            <person name="Henke P."/>
            <person name="Boedeker C."/>
            <person name="Huang S."/>
            <person name="Brinkmann H."/>
            <person name="Rohde M."/>
            <person name="Jarek M."/>
            <person name="Friedl T."/>
            <person name="Seufert S."/>
            <person name="Schumacher M."/>
            <person name="Overmann J."/>
            <person name="Neumann-Schaal M."/>
            <person name="Petersen J."/>
        </authorList>
    </citation>
    <scope>NUCLEOTIDE SEQUENCE [LARGE SCALE GENOMIC DNA]</scope>
    <source>
        <strain evidence="2 3">SAG 1403-4b</strain>
    </source>
</reference>
<proteinExistence type="predicted"/>
<feature type="compositionally biased region" description="Polar residues" evidence="1">
    <location>
        <begin position="169"/>
        <end position="181"/>
    </location>
</feature>
<dbReference type="AlphaFoldDB" id="A0A433UGS1"/>
<evidence type="ECO:0000256" key="1">
    <source>
        <dbReference type="SAM" id="MobiDB-lite"/>
    </source>
</evidence>
<evidence type="ECO:0000313" key="2">
    <source>
        <dbReference type="EMBL" id="RUS93004.1"/>
    </source>
</evidence>